<dbReference type="PROSITE" id="PS50943">
    <property type="entry name" value="HTH_CROC1"/>
    <property type="match status" value="1"/>
</dbReference>
<dbReference type="SUPFAM" id="SSF47413">
    <property type="entry name" value="lambda repressor-like DNA-binding domains"/>
    <property type="match status" value="1"/>
</dbReference>
<dbReference type="InterPro" id="IPR001387">
    <property type="entry name" value="Cro/C1-type_HTH"/>
</dbReference>
<evidence type="ECO:0000313" key="3">
    <source>
        <dbReference type="Proteomes" id="UP000247781"/>
    </source>
</evidence>
<keyword evidence="3" id="KW-1185">Reference proteome</keyword>
<feature type="domain" description="HTH cro/C1-type" evidence="1">
    <location>
        <begin position="40"/>
        <end position="75"/>
    </location>
</feature>
<dbReference type="EMBL" id="QJJU01000043">
    <property type="protein sequence ID" value="PXW98851.1"/>
    <property type="molecule type" value="Genomic_DNA"/>
</dbReference>
<dbReference type="Gene3D" id="6.10.250.2310">
    <property type="match status" value="1"/>
</dbReference>
<dbReference type="RefSeq" id="WP_110320068.1">
    <property type="nucleotide sequence ID" value="NZ_QJJU01000043.1"/>
</dbReference>
<gene>
    <name evidence="2" type="ORF">C8E89_1431</name>
</gene>
<dbReference type="CDD" id="cd00093">
    <property type="entry name" value="HTH_XRE"/>
    <property type="match status" value="1"/>
</dbReference>
<reference evidence="2 3" key="2">
    <citation type="submission" date="2018-06" db="EMBL/GenBank/DDBJ databases">
        <title>Sequencing of bacterial isolates from soil warming experiment in Harvard Forest, Massachusetts, USA.</title>
        <authorList>
            <person name="Deangelis K.PhD."/>
        </authorList>
    </citation>
    <scope>NUCLEOTIDE SEQUENCE [LARGE SCALE GENOMIC DNA]</scope>
    <source>
        <strain evidence="2 3">GAS496</strain>
    </source>
</reference>
<dbReference type="Proteomes" id="UP000247781">
    <property type="component" value="Unassembled WGS sequence"/>
</dbReference>
<organism evidence="2 3">
    <name type="scientific">Mycolicibacterium moriokaense</name>
    <dbReference type="NCBI Taxonomy" id="39691"/>
    <lineage>
        <taxon>Bacteria</taxon>
        <taxon>Bacillati</taxon>
        <taxon>Actinomycetota</taxon>
        <taxon>Actinomycetes</taxon>
        <taxon>Mycobacteriales</taxon>
        <taxon>Mycobacteriaceae</taxon>
        <taxon>Mycolicibacterium</taxon>
    </lineage>
</organism>
<dbReference type="Pfam" id="PF01381">
    <property type="entry name" value="HTH_3"/>
    <property type="match status" value="1"/>
</dbReference>
<sequence>MSPTFADRLQRLFDAVHPPGGGPYTGAAVIGDLKRHGVIMSAPYLSQLRSGKRSNPSPATMQALADFFGVEVAYFTDDAYYAMLDVELTVLAAMRDEGVQRISARTIGLSPAACQQLTVKIDELRRRENLDS</sequence>
<name>A0A318H537_9MYCO</name>
<comment type="caution">
    <text evidence="2">The sequence shown here is derived from an EMBL/GenBank/DDBJ whole genome shotgun (WGS) entry which is preliminary data.</text>
</comment>
<proteinExistence type="predicted"/>
<accession>A0A318H537</accession>
<dbReference type="Gene3D" id="1.10.260.40">
    <property type="entry name" value="lambda repressor-like DNA-binding domains"/>
    <property type="match status" value="1"/>
</dbReference>
<dbReference type="AlphaFoldDB" id="A0A318H537"/>
<dbReference type="GO" id="GO:0003677">
    <property type="term" value="F:DNA binding"/>
    <property type="evidence" value="ECO:0007669"/>
    <property type="project" value="InterPro"/>
</dbReference>
<dbReference type="OrthoDB" id="2679623at2"/>
<evidence type="ECO:0000313" key="2">
    <source>
        <dbReference type="EMBL" id="PXW98851.1"/>
    </source>
</evidence>
<dbReference type="InterPro" id="IPR010982">
    <property type="entry name" value="Lambda_DNA-bd_dom_sf"/>
</dbReference>
<protein>
    <submittedName>
        <fullName evidence="2">Helix-turn-helix protein</fullName>
    </submittedName>
</protein>
<evidence type="ECO:0000259" key="1">
    <source>
        <dbReference type="PROSITE" id="PS50943"/>
    </source>
</evidence>
<reference evidence="3" key="1">
    <citation type="submission" date="2018-05" db="EMBL/GenBank/DDBJ databases">
        <authorList>
            <person name="Deangelis K."/>
            <person name="Huntemann M."/>
            <person name="Clum A."/>
            <person name="Pillay M."/>
            <person name="Palaniappan K."/>
            <person name="Varghese N."/>
            <person name="Mikhailova N."/>
            <person name="Stamatis D."/>
            <person name="Reddy T."/>
            <person name="Daum C."/>
            <person name="Shapiro N."/>
            <person name="Ivanova N."/>
            <person name="Kyrpides N."/>
            <person name="Woyke T."/>
        </authorList>
    </citation>
    <scope>NUCLEOTIDE SEQUENCE [LARGE SCALE GENOMIC DNA]</scope>
    <source>
        <strain evidence="3">GAS496</strain>
    </source>
</reference>